<dbReference type="CDD" id="cd06225">
    <property type="entry name" value="HAMP"/>
    <property type="match status" value="1"/>
</dbReference>
<dbReference type="SUPFAM" id="SSF47384">
    <property type="entry name" value="Homodimeric domain of signal transducing histidine kinase"/>
    <property type="match status" value="1"/>
</dbReference>
<dbReference type="InterPro" id="IPR003660">
    <property type="entry name" value="HAMP_dom"/>
</dbReference>
<feature type="transmembrane region" description="Helical" evidence="11">
    <location>
        <begin position="20"/>
        <end position="45"/>
    </location>
</feature>
<dbReference type="Pfam" id="PF00512">
    <property type="entry name" value="HisKA"/>
    <property type="match status" value="1"/>
</dbReference>
<feature type="domain" description="HAMP" evidence="13">
    <location>
        <begin position="197"/>
        <end position="250"/>
    </location>
</feature>
<comment type="caution">
    <text evidence="14">The sequence shown here is derived from an EMBL/GenBank/DDBJ whole genome shotgun (WGS) entry which is preliminary data.</text>
</comment>
<keyword evidence="4" id="KW-0597">Phosphoprotein</keyword>
<dbReference type="RefSeq" id="WP_378289446.1">
    <property type="nucleotide sequence ID" value="NZ_JBHSON010000099.1"/>
</dbReference>
<reference evidence="15" key="1">
    <citation type="journal article" date="2019" name="Int. J. Syst. Evol. Microbiol.">
        <title>The Global Catalogue of Microorganisms (GCM) 10K type strain sequencing project: providing services to taxonomists for standard genome sequencing and annotation.</title>
        <authorList>
            <consortium name="The Broad Institute Genomics Platform"/>
            <consortium name="The Broad Institute Genome Sequencing Center for Infectious Disease"/>
            <person name="Wu L."/>
            <person name="Ma J."/>
        </authorList>
    </citation>
    <scope>NUCLEOTIDE SEQUENCE [LARGE SCALE GENOMIC DNA]</scope>
    <source>
        <strain evidence="15">KCTC 42087</strain>
    </source>
</reference>
<dbReference type="Proteomes" id="UP001596074">
    <property type="component" value="Unassembled WGS sequence"/>
</dbReference>
<sequence>MKVPAGPIHWPQSIRGQLTIIAVVVATLLFVPACLASAVLARNVLAGSTWRHLRSTAATTATAVRQGAVAGTTAGTGAGAEAGSVVPHVPKTDLVQVVAPGRRVIAASPAARGRPPIATAWPTAVRPWMNVRVCGRGQGGCLRISAERVWPAAGSPVVYAGRRAPSGLTVGTFDTLFALQALALIGLAGWGTWKITDRVLRPVQAISGALGRINVNHLTDRVPDPGTRNEVAQLARTVNATLGRLEHAVQRQRQFTADASHELRTPLAGLRVQLEEARLHPEDTDLAPLLDRTLSDLDRIQSIIADMLLLARVEAGTAQTAEPLDLTELARRHLSGRPGEPVESSLEPAVMINASPELVDRVLGNLLDNAHRHAHHQVRLKVSHDSGSAELRVCDDGDGIPSADRDRVFQRFARLDSARSRHHGGTGLGLAIARDIAHAHQGTLTVEDSPLGGACLVLRLPLGPLPDGRRP</sequence>
<comment type="catalytic activity">
    <reaction evidence="1">
        <text>ATP + protein L-histidine = ADP + protein N-phospho-L-histidine.</text>
        <dbReference type="EC" id="2.7.13.3"/>
    </reaction>
</comment>
<dbReference type="PANTHER" id="PTHR45436:SF5">
    <property type="entry name" value="SENSOR HISTIDINE KINASE TRCS"/>
    <property type="match status" value="1"/>
</dbReference>
<gene>
    <name evidence="14" type="ORF">ACFPZN_45635</name>
</gene>
<evidence type="ECO:0000259" key="13">
    <source>
        <dbReference type="PROSITE" id="PS50885"/>
    </source>
</evidence>
<dbReference type="PROSITE" id="PS50885">
    <property type="entry name" value="HAMP"/>
    <property type="match status" value="1"/>
</dbReference>
<dbReference type="Gene3D" id="3.30.565.10">
    <property type="entry name" value="Histidine kinase-like ATPase, C-terminal domain"/>
    <property type="match status" value="1"/>
</dbReference>
<dbReference type="SUPFAM" id="SSF158472">
    <property type="entry name" value="HAMP domain-like"/>
    <property type="match status" value="1"/>
</dbReference>
<dbReference type="InterPro" id="IPR036890">
    <property type="entry name" value="HATPase_C_sf"/>
</dbReference>
<protein>
    <recommendedName>
        <fullName evidence="3">histidine kinase</fullName>
        <ecNumber evidence="3">2.7.13.3</ecNumber>
    </recommendedName>
</protein>
<dbReference type="PROSITE" id="PS50109">
    <property type="entry name" value="HIS_KIN"/>
    <property type="match status" value="1"/>
</dbReference>
<evidence type="ECO:0000256" key="7">
    <source>
        <dbReference type="ARBA" id="ARBA00022777"/>
    </source>
</evidence>
<comment type="subcellular location">
    <subcellularLocation>
        <location evidence="2">Cell membrane</location>
    </subcellularLocation>
</comment>
<dbReference type="InterPro" id="IPR050428">
    <property type="entry name" value="TCS_sensor_his_kinase"/>
</dbReference>
<dbReference type="InterPro" id="IPR004358">
    <property type="entry name" value="Sig_transdc_His_kin-like_C"/>
</dbReference>
<evidence type="ECO:0000313" key="14">
    <source>
        <dbReference type="EMBL" id="MFC5752942.1"/>
    </source>
</evidence>
<dbReference type="PANTHER" id="PTHR45436">
    <property type="entry name" value="SENSOR HISTIDINE KINASE YKOH"/>
    <property type="match status" value="1"/>
</dbReference>
<organism evidence="14 15">
    <name type="scientific">Actinomadura rugatobispora</name>
    <dbReference type="NCBI Taxonomy" id="1994"/>
    <lineage>
        <taxon>Bacteria</taxon>
        <taxon>Bacillati</taxon>
        <taxon>Actinomycetota</taxon>
        <taxon>Actinomycetes</taxon>
        <taxon>Streptosporangiales</taxon>
        <taxon>Thermomonosporaceae</taxon>
        <taxon>Actinomadura</taxon>
    </lineage>
</organism>
<evidence type="ECO:0000256" key="9">
    <source>
        <dbReference type="ARBA" id="ARBA00023012"/>
    </source>
</evidence>
<dbReference type="SMART" id="SM00388">
    <property type="entry name" value="HisKA"/>
    <property type="match status" value="1"/>
</dbReference>
<dbReference type="SMART" id="SM00387">
    <property type="entry name" value="HATPase_c"/>
    <property type="match status" value="1"/>
</dbReference>
<evidence type="ECO:0000256" key="10">
    <source>
        <dbReference type="ARBA" id="ARBA00023136"/>
    </source>
</evidence>
<dbReference type="InterPro" id="IPR005467">
    <property type="entry name" value="His_kinase_dom"/>
</dbReference>
<keyword evidence="10 11" id="KW-0472">Membrane</keyword>
<dbReference type="InterPro" id="IPR003661">
    <property type="entry name" value="HisK_dim/P_dom"/>
</dbReference>
<keyword evidence="6 11" id="KW-0812">Transmembrane</keyword>
<dbReference type="Gene3D" id="1.10.287.130">
    <property type="match status" value="1"/>
</dbReference>
<evidence type="ECO:0000256" key="11">
    <source>
        <dbReference type="SAM" id="Phobius"/>
    </source>
</evidence>
<evidence type="ECO:0000256" key="8">
    <source>
        <dbReference type="ARBA" id="ARBA00022989"/>
    </source>
</evidence>
<dbReference type="SMART" id="SM00304">
    <property type="entry name" value="HAMP"/>
    <property type="match status" value="1"/>
</dbReference>
<evidence type="ECO:0000256" key="4">
    <source>
        <dbReference type="ARBA" id="ARBA00022553"/>
    </source>
</evidence>
<feature type="domain" description="Histidine kinase" evidence="12">
    <location>
        <begin position="258"/>
        <end position="464"/>
    </location>
</feature>
<dbReference type="GO" id="GO:0016301">
    <property type="term" value="F:kinase activity"/>
    <property type="evidence" value="ECO:0007669"/>
    <property type="project" value="UniProtKB-KW"/>
</dbReference>
<dbReference type="Pfam" id="PF02518">
    <property type="entry name" value="HATPase_c"/>
    <property type="match status" value="1"/>
</dbReference>
<accession>A0ABW1AEJ6</accession>
<dbReference type="SUPFAM" id="SSF55874">
    <property type="entry name" value="ATPase domain of HSP90 chaperone/DNA topoisomerase II/histidine kinase"/>
    <property type="match status" value="1"/>
</dbReference>
<evidence type="ECO:0000313" key="15">
    <source>
        <dbReference type="Proteomes" id="UP001596074"/>
    </source>
</evidence>
<keyword evidence="9" id="KW-0902">Two-component regulatory system</keyword>
<evidence type="ECO:0000256" key="1">
    <source>
        <dbReference type="ARBA" id="ARBA00000085"/>
    </source>
</evidence>
<dbReference type="Gene3D" id="6.10.340.10">
    <property type="match status" value="1"/>
</dbReference>
<keyword evidence="5" id="KW-0808">Transferase</keyword>
<keyword evidence="7 14" id="KW-0418">Kinase</keyword>
<proteinExistence type="predicted"/>
<dbReference type="CDD" id="cd00082">
    <property type="entry name" value="HisKA"/>
    <property type="match status" value="1"/>
</dbReference>
<keyword evidence="15" id="KW-1185">Reference proteome</keyword>
<dbReference type="EC" id="2.7.13.3" evidence="3"/>
<name>A0ABW1AEJ6_9ACTN</name>
<evidence type="ECO:0000256" key="2">
    <source>
        <dbReference type="ARBA" id="ARBA00004236"/>
    </source>
</evidence>
<dbReference type="EMBL" id="JBHSON010000099">
    <property type="protein sequence ID" value="MFC5752942.1"/>
    <property type="molecule type" value="Genomic_DNA"/>
</dbReference>
<evidence type="ECO:0000256" key="6">
    <source>
        <dbReference type="ARBA" id="ARBA00022692"/>
    </source>
</evidence>
<dbReference type="InterPro" id="IPR036097">
    <property type="entry name" value="HisK_dim/P_sf"/>
</dbReference>
<dbReference type="PRINTS" id="PR00344">
    <property type="entry name" value="BCTRLSENSOR"/>
</dbReference>
<keyword evidence="8 11" id="KW-1133">Transmembrane helix</keyword>
<evidence type="ECO:0000256" key="5">
    <source>
        <dbReference type="ARBA" id="ARBA00022679"/>
    </source>
</evidence>
<dbReference type="InterPro" id="IPR003594">
    <property type="entry name" value="HATPase_dom"/>
</dbReference>
<evidence type="ECO:0000256" key="3">
    <source>
        <dbReference type="ARBA" id="ARBA00012438"/>
    </source>
</evidence>
<evidence type="ECO:0000259" key="12">
    <source>
        <dbReference type="PROSITE" id="PS50109"/>
    </source>
</evidence>
<dbReference type="Pfam" id="PF00672">
    <property type="entry name" value="HAMP"/>
    <property type="match status" value="1"/>
</dbReference>